<dbReference type="AlphaFoldDB" id="A0A0V0XD95"/>
<gene>
    <name evidence="1" type="ORF">T12_4776</name>
</gene>
<evidence type="ECO:0000313" key="2">
    <source>
        <dbReference type="Proteomes" id="UP000054783"/>
    </source>
</evidence>
<protein>
    <submittedName>
        <fullName evidence="1">Uncharacterized protein</fullName>
    </submittedName>
</protein>
<organism evidence="1 2">
    <name type="scientific">Trichinella patagoniensis</name>
    <dbReference type="NCBI Taxonomy" id="990121"/>
    <lineage>
        <taxon>Eukaryota</taxon>
        <taxon>Metazoa</taxon>
        <taxon>Ecdysozoa</taxon>
        <taxon>Nematoda</taxon>
        <taxon>Enoplea</taxon>
        <taxon>Dorylaimia</taxon>
        <taxon>Trichinellida</taxon>
        <taxon>Trichinellidae</taxon>
        <taxon>Trichinella</taxon>
    </lineage>
</organism>
<keyword evidence="2" id="KW-1185">Reference proteome</keyword>
<name>A0A0V0XD95_9BILA</name>
<reference evidence="1 2" key="1">
    <citation type="submission" date="2015-01" db="EMBL/GenBank/DDBJ databases">
        <title>Evolution of Trichinella species and genotypes.</title>
        <authorList>
            <person name="Korhonen P.K."/>
            <person name="Edoardo P."/>
            <person name="Giuseppe L.R."/>
            <person name="Gasser R.B."/>
        </authorList>
    </citation>
    <scope>NUCLEOTIDE SEQUENCE [LARGE SCALE GENOMIC DNA]</scope>
    <source>
        <strain evidence="1">ISS2496</strain>
    </source>
</reference>
<feature type="non-terminal residue" evidence="1">
    <location>
        <position position="1"/>
    </location>
</feature>
<sequence>LRVVDKTEVKCVESMTSSMFRLNDVIIDNSDVHLRLSVSAWPRMPLMSSSGHPTMFA</sequence>
<comment type="caution">
    <text evidence="1">The sequence shown here is derived from an EMBL/GenBank/DDBJ whole genome shotgun (WGS) entry which is preliminary data.</text>
</comment>
<evidence type="ECO:0000313" key="1">
    <source>
        <dbReference type="EMBL" id="KRX85974.1"/>
    </source>
</evidence>
<accession>A0A0V0XD95</accession>
<proteinExistence type="predicted"/>
<dbReference type="Proteomes" id="UP000054783">
    <property type="component" value="Unassembled WGS sequence"/>
</dbReference>
<dbReference type="EMBL" id="JYDQ01005175">
    <property type="protein sequence ID" value="KRX85974.1"/>
    <property type="molecule type" value="Genomic_DNA"/>
</dbReference>